<dbReference type="PRINTS" id="PR01755">
    <property type="entry name" value="SECFTRNLCASE"/>
</dbReference>
<dbReference type="Pfam" id="PF02355">
    <property type="entry name" value="SecD_SecF_C"/>
    <property type="match status" value="1"/>
</dbReference>
<keyword evidence="3 9" id="KW-1003">Cell membrane</keyword>
<evidence type="ECO:0000256" key="10">
    <source>
        <dbReference type="SAM" id="MobiDB-lite"/>
    </source>
</evidence>
<name>A0ABY8QXW6_9MICO</name>
<dbReference type="InterPro" id="IPR005665">
    <property type="entry name" value="SecF_bac"/>
</dbReference>
<dbReference type="EMBL" id="CP090958">
    <property type="protein sequence ID" value="WGW13828.1"/>
    <property type="molecule type" value="Genomic_DNA"/>
</dbReference>
<dbReference type="Pfam" id="PF07549">
    <property type="entry name" value="Sec_GG"/>
    <property type="match status" value="1"/>
</dbReference>
<comment type="similarity">
    <text evidence="9">Belongs to the SecD/SecF family. SecF subfamily.</text>
</comment>
<accession>A0ABY8QXW6</accession>
<organism evidence="12 13">
    <name type="scientific">Saxibacter everestensis</name>
    <dbReference type="NCBI Taxonomy" id="2909229"/>
    <lineage>
        <taxon>Bacteria</taxon>
        <taxon>Bacillati</taxon>
        <taxon>Actinomycetota</taxon>
        <taxon>Actinomycetes</taxon>
        <taxon>Micrococcales</taxon>
        <taxon>Brevibacteriaceae</taxon>
        <taxon>Saxibacter</taxon>
    </lineage>
</organism>
<dbReference type="RefSeq" id="WP_349640651.1">
    <property type="nucleotide sequence ID" value="NZ_CP090958.1"/>
</dbReference>
<dbReference type="PANTHER" id="PTHR30081">
    <property type="entry name" value="PROTEIN-EXPORT MEMBRANE PROTEIN SEC"/>
    <property type="match status" value="1"/>
</dbReference>
<dbReference type="InterPro" id="IPR022813">
    <property type="entry name" value="SecD/SecF_arch_bac"/>
</dbReference>
<feature type="transmembrane region" description="Helical" evidence="9">
    <location>
        <begin position="195"/>
        <end position="216"/>
    </location>
</feature>
<keyword evidence="8 9" id="KW-0472">Membrane</keyword>
<evidence type="ECO:0000256" key="5">
    <source>
        <dbReference type="ARBA" id="ARBA00022927"/>
    </source>
</evidence>
<evidence type="ECO:0000256" key="1">
    <source>
        <dbReference type="ARBA" id="ARBA00004651"/>
    </source>
</evidence>
<feature type="transmembrane region" description="Helical" evidence="9">
    <location>
        <begin position="254"/>
        <end position="273"/>
    </location>
</feature>
<evidence type="ECO:0000256" key="3">
    <source>
        <dbReference type="ARBA" id="ARBA00022475"/>
    </source>
</evidence>
<comment type="subunit">
    <text evidence="9">Forms a complex with SecD. Part of the essential Sec protein translocation apparatus which comprises SecA, SecYEG and auxiliary proteins SecDF. Other proteins may also be involved.</text>
</comment>
<evidence type="ECO:0000256" key="8">
    <source>
        <dbReference type="ARBA" id="ARBA00023136"/>
    </source>
</evidence>
<feature type="transmembrane region" description="Helical" evidence="9">
    <location>
        <begin position="169"/>
        <end position="189"/>
    </location>
</feature>
<feature type="domain" description="Protein export membrane protein SecD/SecF C-terminal" evidence="11">
    <location>
        <begin position="119"/>
        <end position="306"/>
    </location>
</feature>
<dbReference type="Gene3D" id="1.20.1640.10">
    <property type="entry name" value="Multidrug efflux transporter AcrB transmembrane domain"/>
    <property type="match status" value="1"/>
</dbReference>
<keyword evidence="13" id="KW-1185">Reference proteome</keyword>
<comment type="subcellular location">
    <subcellularLocation>
        <location evidence="1 9">Cell membrane</location>
        <topology evidence="1 9">Multi-pass membrane protein</topology>
    </subcellularLocation>
</comment>
<feature type="region of interest" description="Disordered" evidence="10">
    <location>
        <begin position="311"/>
        <end position="353"/>
    </location>
</feature>
<dbReference type="HAMAP" id="MF_01464_B">
    <property type="entry name" value="SecF_B"/>
    <property type="match status" value="1"/>
</dbReference>
<keyword evidence="6 9" id="KW-1133">Transmembrane helix</keyword>
<dbReference type="SUPFAM" id="SSF82866">
    <property type="entry name" value="Multidrug efflux transporter AcrB transmembrane domain"/>
    <property type="match status" value="1"/>
</dbReference>
<keyword evidence="7 9" id="KW-0811">Translocation</keyword>
<feature type="transmembrane region" description="Helical" evidence="9">
    <location>
        <begin position="279"/>
        <end position="305"/>
    </location>
</feature>
<evidence type="ECO:0000256" key="9">
    <source>
        <dbReference type="HAMAP-Rule" id="MF_01464"/>
    </source>
</evidence>
<keyword evidence="4 9" id="KW-0812">Transmembrane</keyword>
<proteinExistence type="inferred from homology"/>
<gene>
    <name evidence="9 12" type="primary">secF</name>
    <name evidence="12" type="ORF">LWF01_08810</name>
</gene>
<comment type="function">
    <text evidence="9">Part of the Sec protein translocase complex. Interacts with the SecYEG preprotein conducting channel. SecDF uses the proton motive force (PMF) to complete protein translocation after the ATP-dependent function of SecA.</text>
</comment>
<feature type="transmembrane region" description="Helical" evidence="9">
    <location>
        <begin position="26"/>
        <end position="44"/>
    </location>
</feature>
<evidence type="ECO:0000256" key="7">
    <source>
        <dbReference type="ARBA" id="ARBA00023010"/>
    </source>
</evidence>
<evidence type="ECO:0000256" key="6">
    <source>
        <dbReference type="ARBA" id="ARBA00022989"/>
    </source>
</evidence>
<dbReference type="NCBIfam" id="TIGR00966">
    <property type="entry name" value="transloc_SecF"/>
    <property type="match status" value="1"/>
</dbReference>
<evidence type="ECO:0000313" key="13">
    <source>
        <dbReference type="Proteomes" id="UP001209083"/>
    </source>
</evidence>
<dbReference type="PANTHER" id="PTHR30081:SF8">
    <property type="entry name" value="PROTEIN TRANSLOCASE SUBUNIT SECF"/>
    <property type="match status" value="1"/>
</dbReference>
<sequence length="353" mass="38301">MASFSNWGNDLHSGKRSIPFVGRRKLWLTISLAFVILSVLVPVFRGGFNLGIEFRGGSEFQIADVKDTSAELGQNAIREVLPEAEPRLTPTSDTAVRIQTEQLTDDQMQQAREALVAAYQVENGDVTSSFVGPAWGQDVTEKMARALVIFVALAAIGMALYFRTWKMSVAAMVGLLQVMIVTMGIYSATGFEVTPVAVIGFLTVLSFALYDTVVVFDKIRENTQDFQRNTRQKFSDMVNLGVNQTTVRSINTSVVSVLPVAAILFIGVFVLGAGTLTDIALSLFVGTIIAALSTLFVASPLYSLLRSTEPAVKAQERKVEKTQADARDKGTGNTTTQAKVRSNKSSKKAEARA</sequence>
<reference evidence="12 13" key="1">
    <citation type="submission" date="2023-05" db="EMBL/GenBank/DDBJ databases">
        <title>Lithophilousrod everest ZFBP1038 complete genpme.</title>
        <authorList>
            <person name="Tian M."/>
        </authorList>
    </citation>
    <scope>NUCLEOTIDE SEQUENCE [LARGE SCALE GENOMIC DNA]</scope>
    <source>
        <strain evidence="12 13">ZFBP1038</strain>
    </source>
</reference>
<evidence type="ECO:0000313" key="12">
    <source>
        <dbReference type="EMBL" id="WGW13828.1"/>
    </source>
</evidence>
<keyword evidence="5 9" id="KW-0653">Protein transport</keyword>
<evidence type="ECO:0000256" key="4">
    <source>
        <dbReference type="ARBA" id="ARBA00022692"/>
    </source>
</evidence>
<dbReference type="Proteomes" id="UP001209083">
    <property type="component" value="Chromosome"/>
</dbReference>
<protein>
    <recommendedName>
        <fullName evidence="9">Protein-export membrane protein SecF</fullName>
    </recommendedName>
</protein>
<feature type="transmembrane region" description="Helical" evidence="9">
    <location>
        <begin position="143"/>
        <end position="162"/>
    </location>
</feature>
<dbReference type="InterPro" id="IPR022646">
    <property type="entry name" value="SecD/SecF_CS"/>
</dbReference>
<dbReference type="InterPro" id="IPR022645">
    <property type="entry name" value="SecD/SecF_bac"/>
</dbReference>
<feature type="compositionally biased region" description="Polar residues" evidence="10">
    <location>
        <begin position="331"/>
        <end position="340"/>
    </location>
</feature>
<keyword evidence="2 9" id="KW-0813">Transport</keyword>
<feature type="compositionally biased region" description="Basic and acidic residues" evidence="10">
    <location>
        <begin position="314"/>
        <end position="330"/>
    </location>
</feature>
<dbReference type="InterPro" id="IPR048634">
    <property type="entry name" value="SecD_SecF_C"/>
</dbReference>
<evidence type="ECO:0000256" key="2">
    <source>
        <dbReference type="ARBA" id="ARBA00022448"/>
    </source>
</evidence>
<evidence type="ECO:0000259" key="11">
    <source>
        <dbReference type="Pfam" id="PF02355"/>
    </source>
</evidence>